<keyword evidence="2" id="KW-0813">Transport</keyword>
<evidence type="ECO:0000256" key="3">
    <source>
        <dbReference type="SAM" id="Phobius"/>
    </source>
</evidence>
<keyword evidence="3" id="KW-1133">Transmembrane helix</keyword>
<keyword evidence="2 3" id="KW-0472">Membrane</keyword>
<feature type="transmembrane region" description="Helical" evidence="3">
    <location>
        <begin position="140"/>
        <end position="162"/>
    </location>
</feature>
<dbReference type="Pfam" id="PF02632">
    <property type="entry name" value="BioY"/>
    <property type="match status" value="1"/>
</dbReference>
<dbReference type="PIRSF" id="PIRSF016661">
    <property type="entry name" value="BioY"/>
    <property type="match status" value="1"/>
</dbReference>
<organism evidence="4 5">
    <name type="scientific">Pyxidicoccus fallax</name>
    <dbReference type="NCBI Taxonomy" id="394095"/>
    <lineage>
        <taxon>Bacteria</taxon>
        <taxon>Pseudomonadati</taxon>
        <taxon>Myxococcota</taxon>
        <taxon>Myxococcia</taxon>
        <taxon>Myxococcales</taxon>
        <taxon>Cystobacterineae</taxon>
        <taxon>Myxococcaceae</taxon>
        <taxon>Pyxidicoccus</taxon>
    </lineage>
</organism>
<accession>A0A848LXI3</accession>
<dbReference type="PANTHER" id="PTHR34295:SF1">
    <property type="entry name" value="BIOTIN TRANSPORTER BIOY"/>
    <property type="match status" value="1"/>
</dbReference>
<comment type="subcellular location">
    <subcellularLocation>
        <location evidence="2">Cell membrane</location>
        <topology evidence="2">Multi-pass membrane protein</topology>
    </subcellularLocation>
</comment>
<comment type="caution">
    <text evidence="4">The sequence shown here is derived from an EMBL/GenBank/DDBJ whole genome shotgun (WGS) entry which is preliminary data.</text>
</comment>
<dbReference type="AlphaFoldDB" id="A0A848LXI3"/>
<protein>
    <recommendedName>
        <fullName evidence="2">Biotin transporter</fullName>
    </recommendedName>
</protein>
<feature type="transmembrane region" description="Helical" evidence="3">
    <location>
        <begin position="49"/>
        <end position="66"/>
    </location>
</feature>
<evidence type="ECO:0000313" key="4">
    <source>
        <dbReference type="EMBL" id="NMO22827.1"/>
    </source>
</evidence>
<name>A0A848LXI3_9BACT</name>
<sequence>MLGAALFTALLSQLSIAVPGSPVPITGQTLAVMLTAAALGPMRGMLGQVAYVLMGAVGLPFYSRGASGFEHVLGATGGFLVGFIPAAFLVGLAARRGLDRSAWKALPLFVAGQLVIFAIGVPWLAFVARLEVATALQKGFLPFVPGALVKAAIAAMLMTLCWRLGRSRRA</sequence>
<dbReference type="Proteomes" id="UP000518300">
    <property type="component" value="Unassembled WGS sequence"/>
</dbReference>
<dbReference type="EMBL" id="JABBJJ010000480">
    <property type="protein sequence ID" value="NMO22827.1"/>
    <property type="molecule type" value="Genomic_DNA"/>
</dbReference>
<keyword evidence="2" id="KW-1003">Cell membrane</keyword>
<evidence type="ECO:0000256" key="1">
    <source>
        <dbReference type="ARBA" id="ARBA00010692"/>
    </source>
</evidence>
<reference evidence="4 5" key="1">
    <citation type="submission" date="2020-04" db="EMBL/GenBank/DDBJ databases">
        <title>Draft genome of Pyxidicoccus fallax type strain.</title>
        <authorList>
            <person name="Whitworth D.E."/>
        </authorList>
    </citation>
    <scope>NUCLEOTIDE SEQUENCE [LARGE SCALE GENOMIC DNA]</scope>
    <source>
        <strain evidence="4 5">DSM 14698</strain>
    </source>
</reference>
<proteinExistence type="inferred from homology"/>
<keyword evidence="3" id="KW-0812">Transmembrane</keyword>
<feature type="transmembrane region" description="Helical" evidence="3">
    <location>
        <begin position="72"/>
        <end position="94"/>
    </location>
</feature>
<dbReference type="GO" id="GO:0005886">
    <property type="term" value="C:plasma membrane"/>
    <property type="evidence" value="ECO:0007669"/>
    <property type="project" value="UniProtKB-SubCell"/>
</dbReference>
<dbReference type="Gene3D" id="1.10.1760.20">
    <property type="match status" value="1"/>
</dbReference>
<comment type="similarity">
    <text evidence="1 2">Belongs to the BioY family.</text>
</comment>
<dbReference type="PANTHER" id="PTHR34295">
    <property type="entry name" value="BIOTIN TRANSPORTER BIOY"/>
    <property type="match status" value="1"/>
</dbReference>
<gene>
    <name evidence="4" type="ORF">HG543_49420</name>
</gene>
<feature type="transmembrane region" description="Helical" evidence="3">
    <location>
        <begin position="106"/>
        <end position="128"/>
    </location>
</feature>
<evidence type="ECO:0000313" key="5">
    <source>
        <dbReference type="Proteomes" id="UP000518300"/>
    </source>
</evidence>
<dbReference type="GO" id="GO:0015225">
    <property type="term" value="F:biotin transmembrane transporter activity"/>
    <property type="evidence" value="ECO:0007669"/>
    <property type="project" value="UniProtKB-UniRule"/>
</dbReference>
<evidence type="ECO:0000256" key="2">
    <source>
        <dbReference type="PIRNR" id="PIRNR016661"/>
    </source>
</evidence>
<dbReference type="InterPro" id="IPR003784">
    <property type="entry name" value="BioY"/>
</dbReference>
<keyword evidence="5" id="KW-1185">Reference proteome</keyword>